<dbReference type="FunFam" id="3.40.367.20:FF:000004">
    <property type="entry name" value="Phosphotransferase"/>
    <property type="match status" value="1"/>
</dbReference>
<evidence type="ECO:0000256" key="5">
    <source>
        <dbReference type="ARBA" id="ARBA00022741"/>
    </source>
</evidence>
<feature type="domain" description="Hexokinase C-terminal" evidence="14">
    <location>
        <begin position="245"/>
        <end position="496"/>
    </location>
</feature>
<accession>A0A6A5KXD2</accession>
<dbReference type="Pfam" id="PF03727">
    <property type="entry name" value="Hexokinase_2"/>
    <property type="match status" value="1"/>
</dbReference>
<keyword evidence="16" id="KW-1185">Reference proteome</keyword>
<dbReference type="AlphaFoldDB" id="A0A6A5KXD2"/>
<comment type="similarity">
    <text evidence="3 12">Belongs to the hexokinase family.</text>
</comment>
<dbReference type="OrthoDB" id="419537at2759"/>
<dbReference type="GO" id="GO:0005739">
    <property type="term" value="C:mitochondrion"/>
    <property type="evidence" value="ECO:0007669"/>
    <property type="project" value="TreeGrafter"/>
</dbReference>
<evidence type="ECO:0000256" key="1">
    <source>
        <dbReference type="ARBA" id="ARBA00004888"/>
    </source>
</evidence>
<comment type="catalytic activity">
    <reaction evidence="10">
        <text>D-fructose + ATP = D-fructose 6-phosphate + ADP + H(+)</text>
        <dbReference type="Rhea" id="RHEA:16125"/>
        <dbReference type="ChEBI" id="CHEBI:15378"/>
        <dbReference type="ChEBI" id="CHEBI:30616"/>
        <dbReference type="ChEBI" id="CHEBI:37721"/>
        <dbReference type="ChEBI" id="CHEBI:61527"/>
        <dbReference type="ChEBI" id="CHEBI:456216"/>
        <dbReference type="EC" id="2.7.1.1"/>
    </reaction>
    <physiologicalReaction direction="left-to-right" evidence="10">
        <dbReference type="Rhea" id="RHEA:16126"/>
    </physiologicalReaction>
</comment>
<dbReference type="GO" id="GO:0001678">
    <property type="term" value="P:intracellular glucose homeostasis"/>
    <property type="evidence" value="ECO:0007669"/>
    <property type="project" value="InterPro"/>
</dbReference>
<protein>
    <recommendedName>
        <fullName evidence="12">Phosphotransferase</fullName>
        <ecNumber evidence="12">2.7.1.-</ecNumber>
    </recommendedName>
</protein>
<dbReference type="InterPro" id="IPR022673">
    <property type="entry name" value="Hexokinase_C"/>
</dbReference>
<name>A0A6A5KXD2_9PLEO</name>
<dbReference type="InterPro" id="IPR001312">
    <property type="entry name" value="Hexokinase"/>
</dbReference>
<organism evidence="15 16">
    <name type="scientific">Decorospora gaudefroyi</name>
    <dbReference type="NCBI Taxonomy" id="184978"/>
    <lineage>
        <taxon>Eukaryota</taxon>
        <taxon>Fungi</taxon>
        <taxon>Dikarya</taxon>
        <taxon>Ascomycota</taxon>
        <taxon>Pezizomycotina</taxon>
        <taxon>Dothideomycetes</taxon>
        <taxon>Pleosporomycetidae</taxon>
        <taxon>Pleosporales</taxon>
        <taxon>Pleosporineae</taxon>
        <taxon>Pleosporaceae</taxon>
        <taxon>Decorospora</taxon>
    </lineage>
</organism>
<sequence length="507" mass="55914">MTMSAEQRINEESYTSWRQRSELEKMADLPQELDDELTKLDKEFWISGSKLKDIVKYFRKELEEGLSKDKQNIPMNITWVHSLPSGKEKGTILTLDLGGTNLRVCKVTLHGDEAAGTRKHTLEQEQYTLPQSLKTGEADSLWTFVAEKVEDFVKSKGLDQEYSSDKPMPVGFTFSYPATQGRIDHAILQTWTKGFDIKGVEGEDVAQQLRKHLEARELPVELICVINDTVGAMVASAYTDPETIIGGIFGTGCNAAYMAHTSAIKKLDANDQRITDASRHNGTAAGDEKMAINCEYGAFDNAHRILPRTKFDEQIDTESPRPGEQTFEKLSAGLYLGEIFRLVLVDLLDRGLVFPSSQTQNTTALKQPYSIDTGLLSQIEDDESPSLTQTRNLLSDILSLQPTDADIELCRRLAEIIAVRGARLCACGVAAICLNEGIQAGHVAADGSVANKHPKFKKRWASALGEVLEWRGEVDPITITSAEDGSGVGCAIIGAMELERRGMVRDG</sequence>
<dbReference type="GO" id="GO:0004340">
    <property type="term" value="F:glucokinase activity"/>
    <property type="evidence" value="ECO:0007669"/>
    <property type="project" value="TreeGrafter"/>
</dbReference>
<dbReference type="InterPro" id="IPR022672">
    <property type="entry name" value="Hexokinase_N"/>
</dbReference>
<evidence type="ECO:0000313" key="16">
    <source>
        <dbReference type="Proteomes" id="UP000800040"/>
    </source>
</evidence>
<evidence type="ECO:0000256" key="9">
    <source>
        <dbReference type="ARBA" id="ARBA00044613"/>
    </source>
</evidence>
<comment type="pathway">
    <text evidence="2">Carbohydrate metabolism; hexose metabolism.</text>
</comment>
<dbReference type="PROSITE" id="PS00378">
    <property type="entry name" value="HEXOKINASE_1"/>
    <property type="match status" value="1"/>
</dbReference>
<dbReference type="InterPro" id="IPR043129">
    <property type="entry name" value="ATPase_NBD"/>
</dbReference>
<dbReference type="Gene3D" id="1.10.287.1250">
    <property type="match status" value="1"/>
</dbReference>
<dbReference type="Gene3D" id="3.40.367.20">
    <property type="match status" value="1"/>
</dbReference>
<dbReference type="GO" id="GO:0006006">
    <property type="term" value="P:glucose metabolic process"/>
    <property type="evidence" value="ECO:0007669"/>
    <property type="project" value="UniProtKB-ARBA"/>
</dbReference>
<dbReference type="GO" id="GO:0019158">
    <property type="term" value="F:mannokinase activity"/>
    <property type="evidence" value="ECO:0007669"/>
    <property type="project" value="TreeGrafter"/>
</dbReference>
<dbReference type="GO" id="GO:0006013">
    <property type="term" value="P:mannose metabolic process"/>
    <property type="evidence" value="ECO:0007669"/>
    <property type="project" value="TreeGrafter"/>
</dbReference>
<evidence type="ECO:0000256" key="3">
    <source>
        <dbReference type="ARBA" id="ARBA00009225"/>
    </source>
</evidence>
<evidence type="ECO:0000256" key="10">
    <source>
        <dbReference type="ARBA" id="ARBA00047905"/>
    </source>
</evidence>
<comment type="catalytic activity">
    <reaction evidence="11">
        <text>D-glucose + ATP = D-glucose 6-phosphate + ADP + H(+)</text>
        <dbReference type="Rhea" id="RHEA:17825"/>
        <dbReference type="ChEBI" id="CHEBI:4167"/>
        <dbReference type="ChEBI" id="CHEBI:15378"/>
        <dbReference type="ChEBI" id="CHEBI:30616"/>
        <dbReference type="ChEBI" id="CHEBI:61548"/>
        <dbReference type="ChEBI" id="CHEBI:456216"/>
        <dbReference type="EC" id="2.7.1.1"/>
    </reaction>
    <physiologicalReaction direction="left-to-right" evidence="11">
        <dbReference type="Rhea" id="RHEA:17826"/>
    </physiologicalReaction>
</comment>
<keyword evidence="8 12" id="KW-0324">Glycolysis</keyword>
<dbReference type="GO" id="GO:0005524">
    <property type="term" value="F:ATP binding"/>
    <property type="evidence" value="ECO:0007669"/>
    <property type="project" value="UniProtKB-UniRule"/>
</dbReference>
<evidence type="ECO:0000256" key="12">
    <source>
        <dbReference type="RuleBase" id="RU362007"/>
    </source>
</evidence>
<evidence type="ECO:0000259" key="14">
    <source>
        <dbReference type="Pfam" id="PF03727"/>
    </source>
</evidence>
<evidence type="ECO:0000256" key="11">
    <source>
        <dbReference type="ARBA" id="ARBA00048160"/>
    </source>
</evidence>
<keyword evidence="6 12" id="KW-0418">Kinase</keyword>
<dbReference type="PANTHER" id="PTHR19443">
    <property type="entry name" value="HEXOKINASE"/>
    <property type="match status" value="1"/>
</dbReference>
<evidence type="ECO:0000259" key="13">
    <source>
        <dbReference type="Pfam" id="PF00349"/>
    </source>
</evidence>
<dbReference type="GO" id="GO:0006096">
    <property type="term" value="P:glycolytic process"/>
    <property type="evidence" value="ECO:0007669"/>
    <property type="project" value="UniProtKB-UniPathway"/>
</dbReference>
<dbReference type="GO" id="GO:0008865">
    <property type="term" value="F:fructokinase activity"/>
    <property type="evidence" value="ECO:0007669"/>
    <property type="project" value="TreeGrafter"/>
</dbReference>
<evidence type="ECO:0000256" key="7">
    <source>
        <dbReference type="ARBA" id="ARBA00022840"/>
    </source>
</evidence>
<dbReference type="PROSITE" id="PS51748">
    <property type="entry name" value="HEXOKINASE_2"/>
    <property type="match status" value="1"/>
</dbReference>
<reference evidence="15" key="1">
    <citation type="submission" date="2020-01" db="EMBL/GenBank/DDBJ databases">
        <authorList>
            <consortium name="DOE Joint Genome Institute"/>
            <person name="Haridas S."/>
            <person name="Albert R."/>
            <person name="Binder M."/>
            <person name="Bloem J."/>
            <person name="Labutti K."/>
            <person name="Salamov A."/>
            <person name="Andreopoulos B."/>
            <person name="Baker S.E."/>
            <person name="Barry K."/>
            <person name="Bills G."/>
            <person name="Bluhm B.H."/>
            <person name="Cannon C."/>
            <person name="Castanera R."/>
            <person name="Culley D.E."/>
            <person name="Daum C."/>
            <person name="Ezra D."/>
            <person name="Gonzalez J.B."/>
            <person name="Henrissat B."/>
            <person name="Kuo A."/>
            <person name="Liang C."/>
            <person name="Lipzen A."/>
            <person name="Lutzoni F."/>
            <person name="Magnuson J."/>
            <person name="Mondo S."/>
            <person name="Nolan M."/>
            <person name="Ohm R."/>
            <person name="Pangilinan J."/>
            <person name="Park H.-J."/>
            <person name="Ramirez L."/>
            <person name="Alfaro M."/>
            <person name="Sun H."/>
            <person name="Tritt A."/>
            <person name="Yoshinaga Y."/>
            <person name="Zwiers L.-H."/>
            <person name="Turgeon B.G."/>
            <person name="Goodwin S.B."/>
            <person name="Spatafora J.W."/>
            <person name="Crous P.W."/>
            <person name="Grigoriev I.V."/>
        </authorList>
    </citation>
    <scope>NUCLEOTIDE SEQUENCE</scope>
    <source>
        <strain evidence="15">P77</strain>
    </source>
</reference>
<dbReference type="FunFam" id="3.30.420.40:FF:000805">
    <property type="entry name" value="Hexokinase-2"/>
    <property type="match status" value="1"/>
</dbReference>
<evidence type="ECO:0000256" key="4">
    <source>
        <dbReference type="ARBA" id="ARBA00022679"/>
    </source>
</evidence>
<dbReference type="PRINTS" id="PR00475">
    <property type="entry name" value="HEXOKINASE"/>
</dbReference>
<dbReference type="SUPFAM" id="SSF53067">
    <property type="entry name" value="Actin-like ATPase domain"/>
    <property type="match status" value="2"/>
</dbReference>
<keyword evidence="5 12" id="KW-0547">Nucleotide-binding</keyword>
<dbReference type="Proteomes" id="UP000800040">
    <property type="component" value="Unassembled WGS sequence"/>
</dbReference>
<evidence type="ECO:0000256" key="2">
    <source>
        <dbReference type="ARBA" id="ARBA00005028"/>
    </source>
</evidence>
<evidence type="ECO:0000313" key="15">
    <source>
        <dbReference type="EMBL" id="KAF1839686.1"/>
    </source>
</evidence>
<dbReference type="GO" id="GO:0005829">
    <property type="term" value="C:cytosol"/>
    <property type="evidence" value="ECO:0007669"/>
    <property type="project" value="TreeGrafter"/>
</dbReference>
<evidence type="ECO:0000256" key="8">
    <source>
        <dbReference type="ARBA" id="ARBA00023152"/>
    </source>
</evidence>
<comment type="catalytic activity">
    <reaction evidence="9">
        <text>a D-hexose + ATP = a D-hexose 6-phosphate + ADP + H(+)</text>
        <dbReference type="Rhea" id="RHEA:22740"/>
        <dbReference type="ChEBI" id="CHEBI:4194"/>
        <dbReference type="ChEBI" id="CHEBI:15378"/>
        <dbReference type="ChEBI" id="CHEBI:30616"/>
        <dbReference type="ChEBI" id="CHEBI:229467"/>
        <dbReference type="ChEBI" id="CHEBI:456216"/>
        <dbReference type="EC" id="2.7.1.1"/>
    </reaction>
    <physiologicalReaction direction="left-to-right" evidence="9">
        <dbReference type="Rhea" id="RHEA:22741"/>
    </physiologicalReaction>
</comment>
<dbReference type="PANTHER" id="PTHR19443:SF16">
    <property type="entry name" value="HEXOKINASE TYPE 1-RELATED"/>
    <property type="match status" value="1"/>
</dbReference>
<dbReference type="EMBL" id="ML975244">
    <property type="protein sequence ID" value="KAF1839686.1"/>
    <property type="molecule type" value="Genomic_DNA"/>
</dbReference>
<keyword evidence="7 12" id="KW-0067">ATP-binding</keyword>
<evidence type="ECO:0000256" key="6">
    <source>
        <dbReference type="ARBA" id="ARBA00022777"/>
    </source>
</evidence>
<comment type="pathway">
    <text evidence="1">Carbohydrate degradation; glycolysis; D-glyceraldehyde 3-phosphate and glycerone phosphate from D-glucose: step 1/4.</text>
</comment>
<dbReference type="UniPathway" id="UPA00109">
    <property type="reaction ID" value="UER00180"/>
</dbReference>
<keyword evidence="4 12" id="KW-0808">Transferase</keyword>
<dbReference type="InterPro" id="IPR019807">
    <property type="entry name" value="Hexokinase_BS"/>
</dbReference>
<dbReference type="Pfam" id="PF00349">
    <property type="entry name" value="Hexokinase_1"/>
    <property type="match status" value="1"/>
</dbReference>
<gene>
    <name evidence="15" type="ORF">BDW02DRAFT_563740</name>
</gene>
<feature type="domain" description="Hexokinase N-terminal" evidence="13">
    <location>
        <begin position="37"/>
        <end position="238"/>
    </location>
</feature>
<dbReference type="EC" id="2.7.1.-" evidence="12"/>
<proteinExistence type="inferred from homology"/>
<dbReference type="GO" id="GO:0005536">
    <property type="term" value="F:D-glucose binding"/>
    <property type="evidence" value="ECO:0007669"/>
    <property type="project" value="InterPro"/>
</dbReference>
<dbReference type="Gene3D" id="3.30.420.40">
    <property type="match status" value="1"/>
</dbReference>